<keyword evidence="2" id="KW-1185">Reference proteome</keyword>
<evidence type="ECO:0000313" key="2">
    <source>
        <dbReference type="Proteomes" id="UP001292094"/>
    </source>
</evidence>
<dbReference type="EMBL" id="JAWZYT010004990">
    <property type="protein sequence ID" value="KAK4291966.1"/>
    <property type="molecule type" value="Genomic_DNA"/>
</dbReference>
<dbReference type="AlphaFoldDB" id="A0AAE1TNW3"/>
<comment type="caution">
    <text evidence="1">The sequence shown here is derived from an EMBL/GenBank/DDBJ whole genome shotgun (WGS) entry which is preliminary data.</text>
</comment>
<proteinExistence type="predicted"/>
<dbReference type="Proteomes" id="UP001292094">
    <property type="component" value="Unassembled WGS sequence"/>
</dbReference>
<protein>
    <submittedName>
        <fullName evidence="1">Uncharacterized protein</fullName>
    </submittedName>
</protein>
<sequence>MPRAPVLSAIKAEPPYHWIRSALMRPDHSIKDLGEALTASPTYWEVLAASRTYWEALTASRVTTIFHFDAFNDQHIHYN</sequence>
<name>A0AAE1TNW3_9EUCA</name>
<evidence type="ECO:0000313" key="1">
    <source>
        <dbReference type="EMBL" id="KAK4291966.1"/>
    </source>
</evidence>
<accession>A0AAE1TNW3</accession>
<gene>
    <name evidence="1" type="ORF">Pmani_035231</name>
</gene>
<reference evidence="1" key="1">
    <citation type="submission" date="2023-11" db="EMBL/GenBank/DDBJ databases">
        <title>Genome assemblies of two species of porcelain crab, Petrolisthes cinctipes and Petrolisthes manimaculis (Anomura: Porcellanidae).</title>
        <authorList>
            <person name="Angst P."/>
        </authorList>
    </citation>
    <scope>NUCLEOTIDE SEQUENCE</scope>
    <source>
        <strain evidence="1">PB745_02</strain>
        <tissue evidence="1">Gill</tissue>
    </source>
</reference>
<organism evidence="1 2">
    <name type="scientific">Petrolisthes manimaculis</name>
    <dbReference type="NCBI Taxonomy" id="1843537"/>
    <lineage>
        <taxon>Eukaryota</taxon>
        <taxon>Metazoa</taxon>
        <taxon>Ecdysozoa</taxon>
        <taxon>Arthropoda</taxon>
        <taxon>Crustacea</taxon>
        <taxon>Multicrustacea</taxon>
        <taxon>Malacostraca</taxon>
        <taxon>Eumalacostraca</taxon>
        <taxon>Eucarida</taxon>
        <taxon>Decapoda</taxon>
        <taxon>Pleocyemata</taxon>
        <taxon>Anomura</taxon>
        <taxon>Galatheoidea</taxon>
        <taxon>Porcellanidae</taxon>
        <taxon>Petrolisthes</taxon>
    </lineage>
</organism>